<gene>
    <name evidence="6" type="ORF">FPZ08_14865</name>
</gene>
<dbReference type="GO" id="GO:0003700">
    <property type="term" value="F:DNA-binding transcription factor activity"/>
    <property type="evidence" value="ECO:0007669"/>
    <property type="project" value="TreeGrafter"/>
</dbReference>
<dbReference type="KEGG" id="dea:FPZ08_14865"/>
<sequence length="221" mass="24657">MTRGQAGAEPARKRASQARSLMTKQALITATIECLWERGYAGATIAEISRKADVTHGAHLHHFGTREELIAAAVDALFQRMIGEFELRFSKLPSDIAARTEAALDHFRDLAIGQLFGVVGELLNAARTNESMAAQMRGYGASQRMQQRQMYIKIFGAAAVEDPQVFYWLDTTFAVYLRGLSVLQATRTPKEIEEQWQRWKQFVLPQITARLTLIGADMPSG</sequence>
<keyword evidence="2 4" id="KW-0238">DNA-binding</keyword>
<dbReference type="EMBL" id="CP042304">
    <property type="protein sequence ID" value="QDZ11916.1"/>
    <property type="molecule type" value="Genomic_DNA"/>
</dbReference>
<dbReference type="InterPro" id="IPR009057">
    <property type="entry name" value="Homeodomain-like_sf"/>
</dbReference>
<dbReference type="InterPro" id="IPR001647">
    <property type="entry name" value="HTH_TetR"/>
</dbReference>
<dbReference type="Proteomes" id="UP000315364">
    <property type="component" value="Chromosome"/>
</dbReference>
<evidence type="ECO:0000313" key="6">
    <source>
        <dbReference type="EMBL" id="QDZ11916.1"/>
    </source>
</evidence>
<keyword evidence="7" id="KW-1185">Reference proteome</keyword>
<keyword evidence="3" id="KW-0804">Transcription</keyword>
<dbReference type="PRINTS" id="PR00455">
    <property type="entry name" value="HTHTETR"/>
</dbReference>
<dbReference type="RefSeq" id="WP_146290732.1">
    <property type="nucleotide sequence ID" value="NZ_CP042304.1"/>
</dbReference>
<dbReference type="OrthoDB" id="9811084at2"/>
<name>A0A5B8LV27_9HYPH</name>
<dbReference type="AlphaFoldDB" id="A0A5B8LV27"/>
<proteinExistence type="predicted"/>
<evidence type="ECO:0000256" key="4">
    <source>
        <dbReference type="PROSITE-ProRule" id="PRU00335"/>
    </source>
</evidence>
<keyword evidence="1" id="KW-0805">Transcription regulation</keyword>
<evidence type="ECO:0000256" key="1">
    <source>
        <dbReference type="ARBA" id="ARBA00023015"/>
    </source>
</evidence>
<dbReference type="Pfam" id="PF00440">
    <property type="entry name" value="TetR_N"/>
    <property type="match status" value="1"/>
</dbReference>
<dbReference type="Gene3D" id="1.10.357.10">
    <property type="entry name" value="Tetracycline Repressor, domain 2"/>
    <property type="match status" value="1"/>
</dbReference>
<dbReference type="GO" id="GO:0000976">
    <property type="term" value="F:transcription cis-regulatory region binding"/>
    <property type="evidence" value="ECO:0007669"/>
    <property type="project" value="TreeGrafter"/>
</dbReference>
<dbReference type="InterPro" id="IPR050109">
    <property type="entry name" value="HTH-type_TetR-like_transc_reg"/>
</dbReference>
<evidence type="ECO:0000259" key="5">
    <source>
        <dbReference type="PROSITE" id="PS50977"/>
    </source>
</evidence>
<organism evidence="6 7">
    <name type="scientific">Devosia ginsengisoli</name>
    <dbReference type="NCBI Taxonomy" id="400770"/>
    <lineage>
        <taxon>Bacteria</taxon>
        <taxon>Pseudomonadati</taxon>
        <taxon>Pseudomonadota</taxon>
        <taxon>Alphaproteobacteria</taxon>
        <taxon>Hyphomicrobiales</taxon>
        <taxon>Devosiaceae</taxon>
        <taxon>Devosia</taxon>
    </lineage>
</organism>
<evidence type="ECO:0000256" key="2">
    <source>
        <dbReference type="ARBA" id="ARBA00023125"/>
    </source>
</evidence>
<reference evidence="6 7" key="1">
    <citation type="submission" date="2019-07" db="EMBL/GenBank/DDBJ databases">
        <title>Full genome sequence of Devosia sp. Gsoil 520.</title>
        <authorList>
            <person name="Im W.-T."/>
        </authorList>
    </citation>
    <scope>NUCLEOTIDE SEQUENCE [LARGE SCALE GENOMIC DNA]</scope>
    <source>
        <strain evidence="6 7">Gsoil 520</strain>
    </source>
</reference>
<dbReference type="PANTHER" id="PTHR30055">
    <property type="entry name" value="HTH-TYPE TRANSCRIPTIONAL REGULATOR RUTR"/>
    <property type="match status" value="1"/>
</dbReference>
<dbReference type="PROSITE" id="PS50977">
    <property type="entry name" value="HTH_TETR_2"/>
    <property type="match status" value="1"/>
</dbReference>
<protein>
    <submittedName>
        <fullName evidence="6">TetR/AcrR family transcriptional regulator</fullName>
    </submittedName>
</protein>
<evidence type="ECO:0000313" key="7">
    <source>
        <dbReference type="Proteomes" id="UP000315364"/>
    </source>
</evidence>
<accession>A0A5B8LV27</accession>
<feature type="domain" description="HTH tetR-type" evidence="5">
    <location>
        <begin position="21"/>
        <end position="81"/>
    </location>
</feature>
<dbReference type="SUPFAM" id="SSF46689">
    <property type="entry name" value="Homeodomain-like"/>
    <property type="match status" value="1"/>
</dbReference>
<evidence type="ECO:0000256" key="3">
    <source>
        <dbReference type="ARBA" id="ARBA00023163"/>
    </source>
</evidence>
<feature type="DNA-binding region" description="H-T-H motif" evidence="4">
    <location>
        <begin position="44"/>
        <end position="63"/>
    </location>
</feature>
<dbReference type="PANTHER" id="PTHR30055:SF234">
    <property type="entry name" value="HTH-TYPE TRANSCRIPTIONAL REGULATOR BETI"/>
    <property type="match status" value="1"/>
</dbReference>